<gene>
    <name evidence="2" type="ORF">EGW08_004070</name>
</gene>
<dbReference type="PANTHER" id="PTHR31340">
    <property type="entry name" value="MITOCHONDRIAL GENOME MAINTENANCE EXONUCLEASE 1"/>
    <property type="match status" value="1"/>
</dbReference>
<feature type="region of interest" description="Disordered" evidence="1">
    <location>
        <begin position="71"/>
        <end position="93"/>
    </location>
</feature>
<dbReference type="EMBL" id="RQTK01000091">
    <property type="protein sequence ID" value="RUS88173.1"/>
    <property type="molecule type" value="Genomic_DNA"/>
</dbReference>
<evidence type="ECO:0000313" key="2">
    <source>
        <dbReference type="EMBL" id="RUS88173.1"/>
    </source>
</evidence>
<dbReference type="OrthoDB" id="5777131at2759"/>
<feature type="compositionally biased region" description="Polar residues" evidence="1">
    <location>
        <begin position="1"/>
        <end position="15"/>
    </location>
</feature>
<dbReference type="GO" id="GO:0005739">
    <property type="term" value="C:mitochondrion"/>
    <property type="evidence" value="ECO:0007669"/>
    <property type="project" value="TreeGrafter"/>
</dbReference>
<accession>A0A3S0ZW50</accession>
<name>A0A3S0ZW50_ELYCH</name>
<comment type="caution">
    <text evidence="2">The sequence shown here is derived from an EMBL/GenBank/DDBJ whole genome shotgun (WGS) entry which is preliminary data.</text>
</comment>
<dbReference type="STRING" id="188477.A0A3S0ZW50"/>
<dbReference type="GO" id="GO:0006264">
    <property type="term" value="P:mitochondrial DNA replication"/>
    <property type="evidence" value="ECO:0007669"/>
    <property type="project" value="TreeGrafter"/>
</dbReference>
<proteinExistence type="inferred from homology"/>
<dbReference type="PANTHER" id="PTHR31340:SF3">
    <property type="entry name" value="MITOCHONDRIAL GENOME MAINTENANCE EXONUCLEASE 1"/>
    <property type="match status" value="1"/>
</dbReference>
<protein>
    <submittedName>
        <fullName evidence="2">Uncharacterized protein</fullName>
    </submittedName>
</protein>
<evidence type="ECO:0000256" key="1">
    <source>
        <dbReference type="SAM" id="MobiDB-lite"/>
    </source>
</evidence>
<dbReference type="Gene3D" id="3.90.320.10">
    <property type="match status" value="1"/>
</dbReference>
<dbReference type="InterPro" id="IPR011604">
    <property type="entry name" value="PDDEXK-like_dom_sf"/>
</dbReference>
<sequence>NQDCDINQLISNHQKTSSEEQISRSNGTKKSNSKGVTKKNLSKLGSYEPSPRSTEASVSYEIYGREISTNSAKSKKAHSIDDQHVFSTNTQTDEIDIPKIEPVPLNKDNIPSAKHTMPEMAYLPMEAPISFDVITNFPLILQNVSEDTDKQKLQSFKMDVEKMALRVLPSVKTVLNKTMSDLNRFFLNRWRESMINELGEIGFQKYKNETMRQGTNLHANIMEYLSGKEEKELQIMPENEGHWASVHSALQSVSDIRALEMDVLHPDLLYRGVFDCAARYKDLLCIIDWKVSKKPRPLLKNTYDDPLQVAAYIGAVNASSHYVKQHGVINHGLIVVAYPDGSPAHMHMMSKAQVEQYWHEWTARLHSFYTLMYTEKVAHKNSS</sequence>
<feature type="region of interest" description="Disordered" evidence="1">
    <location>
        <begin position="1"/>
        <end position="57"/>
    </location>
</feature>
<dbReference type="AlphaFoldDB" id="A0A3S0ZW50"/>
<dbReference type="Proteomes" id="UP000271974">
    <property type="component" value="Unassembled WGS sequence"/>
</dbReference>
<feature type="non-terminal residue" evidence="2">
    <location>
        <position position="1"/>
    </location>
</feature>
<reference evidence="2 3" key="1">
    <citation type="submission" date="2019-01" db="EMBL/GenBank/DDBJ databases">
        <title>A draft genome assembly of the solar-powered sea slug Elysia chlorotica.</title>
        <authorList>
            <person name="Cai H."/>
            <person name="Li Q."/>
            <person name="Fang X."/>
            <person name="Li J."/>
            <person name="Curtis N.E."/>
            <person name="Altenburger A."/>
            <person name="Shibata T."/>
            <person name="Feng M."/>
            <person name="Maeda T."/>
            <person name="Schwartz J.A."/>
            <person name="Shigenobu S."/>
            <person name="Lundholm N."/>
            <person name="Nishiyama T."/>
            <person name="Yang H."/>
            <person name="Hasebe M."/>
            <person name="Li S."/>
            <person name="Pierce S.K."/>
            <person name="Wang J."/>
        </authorList>
    </citation>
    <scope>NUCLEOTIDE SEQUENCE [LARGE SCALE GENOMIC DNA]</scope>
    <source>
        <strain evidence="2">EC2010</strain>
        <tissue evidence="2">Whole organism of an adult</tissue>
    </source>
</reference>
<keyword evidence="3" id="KW-1185">Reference proteome</keyword>
<organism evidence="2 3">
    <name type="scientific">Elysia chlorotica</name>
    <name type="common">Eastern emerald elysia</name>
    <name type="synonym">Sea slug</name>
    <dbReference type="NCBI Taxonomy" id="188477"/>
    <lineage>
        <taxon>Eukaryota</taxon>
        <taxon>Metazoa</taxon>
        <taxon>Spiralia</taxon>
        <taxon>Lophotrochozoa</taxon>
        <taxon>Mollusca</taxon>
        <taxon>Gastropoda</taxon>
        <taxon>Heterobranchia</taxon>
        <taxon>Euthyneura</taxon>
        <taxon>Panpulmonata</taxon>
        <taxon>Sacoglossa</taxon>
        <taxon>Placobranchoidea</taxon>
        <taxon>Plakobranchidae</taxon>
        <taxon>Elysia</taxon>
    </lineage>
</organism>
<dbReference type="GO" id="GO:0008297">
    <property type="term" value="F:single-stranded DNA exodeoxyribonuclease activity"/>
    <property type="evidence" value="ECO:0007669"/>
    <property type="project" value="TreeGrafter"/>
</dbReference>
<feature type="compositionally biased region" description="Polar residues" evidence="1">
    <location>
        <begin position="23"/>
        <end position="35"/>
    </location>
</feature>
<dbReference type="HAMAP" id="MF_03030">
    <property type="entry name" value="MGME1"/>
    <property type="match status" value="1"/>
</dbReference>
<evidence type="ECO:0000313" key="3">
    <source>
        <dbReference type="Proteomes" id="UP000271974"/>
    </source>
</evidence>